<sequence>MQHKQHPLISPVPGTSRHVDSFHFGCRGNGKKVYIQASLHADELPGMLVAWQLKQMLKTLEQEGKLNGEVVLVPVANPIGQNQHLMDVHLGRYELETGQNFNRGYKDTFPEVKQQVAERLTKDVDANKQLIRESMLNALAKWQPQTELQSQQKVLQTLSCDSDVMLDLHCDFEAALHLYSTYYSWSGIEPLARCLGSKANMLADDTGGNPFDCSTDMVWQRLNAEFGDMIPQGCLGATVELRGQADVTDEYAEHDAKAIVAYLVWLGVVAGDADDMPETLAPSSDLAAVETLKTTQGGVLVLKVQPGDWVEAGQIFAQVIDPITDSIEEVRVTQAGYVYSRTIRRMATAGMLIGNVAGSEIIRSGYLLAP</sequence>
<evidence type="ECO:0000313" key="7">
    <source>
        <dbReference type="Proteomes" id="UP001304071"/>
    </source>
</evidence>
<proteinExistence type="predicted"/>
<name>A0ABZ0QCE4_9VIBR</name>
<keyword evidence="2" id="KW-0479">Metal-binding</keyword>
<protein>
    <submittedName>
        <fullName evidence="6">M14 family metallopeptidase</fullName>
    </submittedName>
</protein>
<keyword evidence="4" id="KW-0862">Zinc</keyword>
<evidence type="ECO:0000256" key="4">
    <source>
        <dbReference type="ARBA" id="ARBA00022833"/>
    </source>
</evidence>
<evidence type="ECO:0000313" key="6">
    <source>
        <dbReference type="EMBL" id="WPC74139.1"/>
    </source>
</evidence>
<reference evidence="6 7" key="1">
    <citation type="submission" date="2023-11" db="EMBL/GenBank/DDBJ databases">
        <title>Plant-associative lifestyle of Vibrio porteresiae and its evolutionary dynamics.</title>
        <authorList>
            <person name="Rameshkumar N."/>
            <person name="Kirti K."/>
        </authorList>
    </citation>
    <scope>NUCLEOTIDE SEQUENCE [LARGE SCALE GENOMIC DNA]</scope>
    <source>
        <strain evidence="6 7">MSSRF30</strain>
    </source>
</reference>
<evidence type="ECO:0000256" key="2">
    <source>
        <dbReference type="ARBA" id="ARBA00022723"/>
    </source>
</evidence>
<evidence type="ECO:0000256" key="3">
    <source>
        <dbReference type="ARBA" id="ARBA00022801"/>
    </source>
</evidence>
<keyword evidence="3" id="KW-0378">Hydrolase</keyword>
<dbReference type="EMBL" id="CP138203">
    <property type="protein sequence ID" value="WPC74139.1"/>
    <property type="molecule type" value="Genomic_DNA"/>
</dbReference>
<dbReference type="Proteomes" id="UP001304071">
    <property type="component" value="Chromosome 1"/>
</dbReference>
<organism evidence="6 7">
    <name type="scientific">Vibrio porteresiae DSM 19223</name>
    <dbReference type="NCBI Taxonomy" id="1123496"/>
    <lineage>
        <taxon>Bacteria</taxon>
        <taxon>Pseudomonadati</taxon>
        <taxon>Pseudomonadota</taxon>
        <taxon>Gammaproteobacteria</taxon>
        <taxon>Vibrionales</taxon>
        <taxon>Vibrionaceae</taxon>
        <taxon>Vibrio</taxon>
    </lineage>
</organism>
<dbReference type="CDD" id="cd06250">
    <property type="entry name" value="M14_PaAOTO_like"/>
    <property type="match status" value="1"/>
</dbReference>
<dbReference type="PANTHER" id="PTHR37326">
    <property type="entry name" value="BLL3975 PROTEIN"/>
    <property type="match status" value="1"/>
</dbReference>
<dbReference type="SUPFAM" id="SSF53187">
    <property type="entry name" value="Zn-dependent exopeptidases"/>
    <property type="match status" value="1"/>
</dbReference>
<accession>A0ABZ0QCE4</accession>
<dbReference type="InterPro" id="IPR053138">
    <property type="entry name" value="N-alpha-Ac-DABA_deacetylase"/>
</dbReference>
<evidence type="ECO:0000259" key="5">
    <source>
        <dbReference type="Pfam" id="PF24827"/>
    </source>
</evidence>
<gene>
    <name evidence="6" type="ORF">R8Z52_02380</name>
</gene>
<dbReference type="Pfam" id="PF24827">
    <property type="entry name" value="AstE_AspA_cat"/>
    <property type="match status" value="1"/>
</dbReference>
<keyword evidence="7" id="KW-1185">Reference proteome</keyword>
<dbReference type="RefSeq" id="WP_261894185.1">
    <property type="nucleotide sequence ID" value="NZ_AP024895.1"/>
</dbReference>
<comment type="cofactor">
    <cofactor evidence="1">
        <name>Zn(2+)</name>
        <dbReference type="ChEBI" id="CHEBI:29105"/>
    </cofactor>
</comment>
<feature type="domain" description="Succinylglutamate desuccinylase/Aspartoacylase catalytic" evidence="5">
    <location>
        <begin position="29"/>
        <end position="201"/>
    </location>
</feature>
<evidence type="ECO:0000256" key="1">
    <source>
        <dbReference type="ARBA" id="ARBA00001947"/>
    </source>
</evidence>
<dbReference type="PANTHER" id="PTHR37326:SF1">
    <property type="entry name" value="BLL3975 PROTEIN"/>
    <property type="match status" value="1"/>
</dbReference>
<dbReference type="Gene3D" id="3.40.630.10">
    <property type="entry name" value="Zn peptidases"/>
    <property type="match status" value="1"/>
</dbReference>
<dbReference type="InterPro" id="IPR055438">
    <property type="entry name" value="AstE_AspA_cat"/>
</dbReference>